<reference evidence="10 11" key="1">
    <citation type="submission" date="2018-08" db="EMBL/GenBank/DDBJ databases">
        <title>A genome reference for cultivated species of the human gut microbiota.</title>
        <authorList>
            <person name="Zou Y."/>
            <person name="Xue W."/>
            <person name="Luo G."/>
        </authorList>
    </citation>
    <scope>NUCLEOTIDE SEQUENCE [LARGE SCALE GENOMIC DNA]</scope>
    <source>
        <strain evidence="10 11">AF14-18</strain>
    </source>
</reference>
<dbReference type="PANTHER" id="PTHR42778:SF1">
    <property type="entry name" value="2-AMINOETHYLPHOSPHONATE--PYRUVATE TRANSAMINASE"/>
    <property type="match status" value="1"/>
</dbReference>
<organism evidence="10 11">
    <name type="scientific">Enterocloster bolteae</name>
    <dbReference type="NCBI Taxonomy" id="208479"/>
    <lineage>
        <taxon>Bacteria</taxon>
        <taxon>Bacillati</taxon>
        <taxon>Bacillota</taxon>
        <taxon>Clostridia</taxon>
        <taxon>Lachnospirales</taxon>
        <taxon>Lachnospiraceae</taxon>
        <taxon>Enterocloster</taxon>
    </lineage>
</organism>
<dbReference type="GO" id="GO:0019700">
    <property type="term" value="P:organic phosphonate catabolic process"/>
    <property type="evidence" value="ECO:0007669"/>
    <property type="project" value="UniProtKB-UniRule"/>
</dbReference>
<dbReference type="Proteomes" id="UP000284543">
    <property type="component" value="Unassembled WGS sequence"/>
</dbReference>
<dbReference type="InterPro" id="IPR015421">
    <property type="entry name" value="PyrdxlP-dep_Trfase_major"/>
</dbReference>
<comment type="subunit">
    <text evidence="8">Homodimer.</text>
</comment>
<dbReference type="RefSeq" id="WP_002568398.1">
    <property type="nucleotide sequence ID" value="NZ_CAJJYR010000013.1"/>
</dbReference>
<evidence type="ECO:0000256" key="6">
    <source>
        <dbReference type="ARBA" id="ARBA00049460"/>
    </source>
</evidence>
<protein>
    <recommendedName>
        <fullName evidence="7 8">Multifunctional fusion protein</fullName>
    </recommendedName>
    <domain>
        <recommendedName>
            <fullName evidence="8">2-aminoethylphosphonate--pyruvate transaminase</fullName>
            <ecNumber evidence="8">2.6.1.37</ecNumber>
        </recommendedName>
        <alternativeName>
            <fullName evidence="8">2-aminoethylphosphonate aminotransferase</fullName>
        </alternativeName>
        <alternativeName>
            <fullName evidence="8">AEP transaminase</fullName>
            <shortName evidence="8">AEPT</shortName>
        </alternativeName>
    </domain>
    <domain>
        <recommendedName>
            <fullName evidence="7">Phosphonoacetaldehyde hydrolase</fullName>
            <shortName evidence="7">Phosphonatase</shortName>
            <ecNumber evidence="7">3.11.1.1</ecNumber>
        </recommendedName>
        <alternativeName>
            <fullName evidence="7">Phosphonoacetaldehyde phosphonohydrolase</fullName>
        </alternativeName>
    </domain>
</protein>
<dbReference type="InterPro" id="IPR023214">
    <property type="entry name" value="HAD_sf"/>
</dbReference>
<dbReference type="InterPro" id="IPR000192">
    <property type="entry name" value="Aminotrans_V_dom"/>
</dbReference>
<dbReference type="EMBL" id="QRZM01000001">
    <property type="protein sequence ID" value="RGV78448.1"/>
    <property type="molecule type" value="Genomic_DNA"/>
</dbReference>
<comment type="function">
    <text evidence="8">Involved in phosphonate degradation.</text>
</comment>
<dbReference type="Gene3D" id="3.40.50.1000">
    <property type="entry name" value="HAD superfamily/HAD-like"/>
    <property type="match status" value="1"/>
</dbReference>
<feature type="active site" description="Nucleophile" evidence="7">
    <location>
        <position position="380"/>
    </location>
</feature>
<dbReference type="HAMAP" id="MF_01376">
    <property type="entry name" value="PhnW_aminotrans_5"/>
    <property type="match status" value="1"/>
</dbReference>
<dbReference type="NCBIfam" id="NF010006">
    <property type="entry name" value="PRK13479.1"/>
    <property type="match status" value="1"/>
</dbReference>
<dbReference type="KEGG" id="cbol:CGC65_03090"/>
<dbReference type="NCBIfam" id="TIGR01422">
    <property type="entry name" value="phosphonatase"/>
    <property type="match status" value="1"/>
</dbReference>
<keyword evidence="2 8" id="KW-0032">Aminotransferase</keyword>
<keyword evidence="4 8" id="KW-0663">Pyridoxal phosphate</keyword>
<evidence type="ECO:0000256" key="4">
    <source>
        <dbReference type="ARBA" id="ARBA00022898"/>
    </source>
</evidence>
<feature type="modified residue" description="N6-(pyridoxal phosphate)lysine" evidence="8">
    <location>
        <position position="192"/>
    </location>
</feature>
<keyword evidence="7" id="KW-0479">Metal-binding</keyword>
<keyword evidence="7" id="KW-0460">Magnesium</keyword>
<evidence type="ECO:0000256" key="7">
    <source>
        <dbReference type="HAMAP-Rule" id="MF_01375"/>
    </source>
</evidence>
<name>A0A412ZDY6_9FIRM</name>
<keyword evidence="3 8" id="KW-0808">Transferase</keyword>
<dbReference type="SFLD" id="SFLDS00003">
    <property type="entry name" value="Haloacid_Dehalogenase"/>
    <property type="match status" value="1"/>
</dbReference>
<comment type="cofactor">
    <cofactor evidence="1 8">
        <name>pyridoxal 5'-phosphate</name>
        <dbReference type="ChEBI" id="CHEBI:597326"/>
    </cofactor>
</comment>
<dbReference type="Gene3D" id="3.90.1150.10">
    <property type="entry name" value="Aspartate Aminotransferase, domain 1"/>
    <property type="match status" value="1"/>
</dbReference>
<comment type="similarity">
    <text evidence="8">Belongs to the class-V pyridoxal-phosphate-dependent aminotransferase family. PhnW subfamily.</text>
</comment>
<gene>
    <name evidence="8 10" type="primary">phnW</name>
    <name evidence="7" type="synonym">phnX</name>
    <name evidence="10" type="ORF">DWW02_01530</name>
</gene>
<evidence type="ECO:0000256" key="8">
    <source>
        <dbReference type="HAMAP-Rule" id="MF_01376"/>
    </source>
</evidence>
<dbReference type="Pfam" id="PF00702">
    <property type="entry name" value="Hydrolase"/>
    <property type="match status" value="1"/>
</dbReference>
<feature type="binding site" evidence="7">
    <location>
        <position position="382"/>
    </location>
    <ligand>
        <name>Mg(2+)</name>
        <dbReference type="ChEBI" id="CHEBI:18420"/>
    </ligand>
</feature>
<dbReference type="GO" id="GO:0050194">
    <property type="term" value="F:phosphonoacetaldehyde hydrolase activity"/>
    <property type="evidence" value="ECO:0007669"/>
    <property type="project" value="UniProtKB-UniRule"/>
</dbReference>
<dbReference type="Pfam" id="PF00266">
    <property type="entry name" value="Aminotran_5"/>
    <property type="match status" value="1"/>
</dbReference>
<dbReference type="InterPro" id="IPR015424">
    <property type="entry name" value="PyrdxlP-dep_Trfase"/>
</dbReference>
<evidence type="ECO:0000313" key="10">
    <source>
        <dbReference type="EMBL" id="RGV78448.1"/>
    </source>
</evidence>
<comment type="cofactor">
    <cofactor evidence="7">
        <name>Mg(2+)</name>
        <dbReference type="ChEBI" id="CHEBI:18420"/>
    </cofactor>
    <text evidence="7">Binds 1 Mg(2+) ion per subunit.</text>
</comment>
<dbReference type="NCBIfam" id="TIGR03301">
    <property type="entry name" value="PhnW-AepZ"/>
    <property type="match status" value="1"/>
</dbReference>
<accession>A0A412ZDY6</accession>
<dbReference type="InterPro" id="IPR006323">
    <property type="entry name" value="Phosphonoacetald_hydro"/>
</dbReference>
<dbReference type="NCBIfam" id="TIGR02326">
    <property type="entry name" value="transamin_PhnW"/>
    <property type="match status" value="1"/>
</dbReference>
<dbReference type="GO" id="GO:0047304">
    <property type="term" value="F:2-aminoethylphosphonate-pyruvate transaminase activity"/>
    <property type="evidence" value="ECO:0007669"/>
    <property type="project" value="UniProtKB-UniRule"/>
</dbReference>
<sequence length="625" mass="70325">MPNYKLLTPGPLTTTDTVKKEMMFDHCTWDEDYKKITQEIRSGLLKLARVSEDTYTCVLMQGSGTFGVESVLTSSVGADDRLLIASNGAYGERMADIAEHAGLSYILYSETYDQVPSADKIQKLLNEHPEITHVSMVHSETTSGILNDIASVAGVVKASGRTFIVDAMSSFGGVDIPAEELGIDFIISSANKCIQGVPGFSFIICRRDCLAACEGKAKSLSLDLYDQWKTMEKDGKWRFTSPTHVVLAFAQAMREMEAEGGIEARHQRYTSNNRLLIELMAEMGIRPYIDSRHQGPIITTFFYPENHAFSFDEMYHYIKERGYAIYPGKVTDADTFRIGNIGEIYEEDIRRLCAIIGEFLNKKIQKREKSHTAFDAVIFDWAGTTVDYGCFAPVQAFMDAFEEFGIVPTMDEVRAPMGMLKIDHVRTMLQMERLTAEWERIYGRPFTEEDVYQVYQLSEKKILENVPRFTDVKPYVTETVETLRGMGIKIGSTTGYTDEMMEIVAAAAATKGYKPDCWFSPDSVDRKGRPNPYMIFRNMQFLGLTDVRRVMKVGDTVSDIREGKNAGLFTVGVIEGSSAMGLSREEFKALSPKEKEERSRKVRQMYLEAGADAVVTDIRGVLEYI</sequence>
<dbReference type="SUPFAM" id="SSF53383">
    <property type="entry name" value="PLP-dependent transferases"/>
    <property type="match status" value="1"/>
</dbReference>
<comment type="similarity">
    <text evidence="7">Belongs to the HAD-like hydrolase superfamily. PhnX family.</text>
</comment>
<dbReference type="InterPro" id="IPR015422">
    <property type="entry name" value="PyrdxlP-dep_Trfase_small"/>
</dbReference>
<dbReference type="InterPro" id="IPR036412">
    <property type="entry name" value="HAD-like_sf"/>
</dbReference>
<dbReference type="GO" id="GO:0000287">
    <property type="term" value="F:magnesium ion binding"/>
    <property type="evidence" value="ECO:0007669"/>
    <property type="project" value="UniProtKB-UniRule"/>
</dbReference>
<evidence type="ECO:0000256" key="2">
    <source>
        <dbReference type="ARBA" id="ARBA00022576"/>
    </source>
</evidence>
<dbReference type="EC" id="3.11.1.1" evidence="7"/>
<dbReference type="PANTHER" id="PTHR42778">
    <property type="entry name" value="2-AMINOETHYLPHOSPHONATE--PYRUVATE TRANSAMINASE"/>
    <property type="match status" value="1"/>
</dbReference>
<evidence type="ECO:0000256" key="1">
    <source>
        <dbReference type="ARBA" id="ARBA00001933"/>
    </source>
</evidence>
<evidence type="ECO:0000259" key="9">
    <source>
        <dbReference type="Pfam" id="PF00266"/>
    </source>
</evidence>
<dbReference type="SFLD" id="SFLDG01129">
    <property type="entry name" value="C1.5:_HAD__Beta-PGM__Phosphata"/>
    <property type="match status" value="1"/>
</dbReference>
<dbReference type="Gene3D" id="1.10.150.240">
    <property type="entry name" value="Putative phosphatase, domain 2"/>
    <property type="match status" value="1"/>
</dbReference>
<dbReference type="AlphaFoldDB" id="A0A412ZDY6"/>
<comment type="caution">
    <text evidence="10">The sequence shown here is derived from an EMBL/GenBank/DDBJ whole genome shotgun (WGS) entry which is preliminary data.</text>
</comment>
<evidence type="ECO:0000256" key="3">
    <source>
        <dbReference type="ARBA" id="ARBA00022679"/>
    </source>
</evidence>
<evidence type="ECO:0000256" key="5">
    <source>
        <dbReference type="ARBA" id="ARBA00023317"/>
    </source>
</evidence>
<dbReference type="EC" id="2.6.1.37" evidence="8"/>
<feature type="binding site" evidence="7">
    <location>
        <position position="380"/>
    </location>
    <ligand>
        <name>Mg(2+)</name>
        <dbReference type="ChEBI" id="CHEBI:18420"/>
    </ligand>
</feature>
<dbReference type="Gene3D" id="3.40.640.10">
    <property type="entry name" value="Type I PLP-dependent aspartate aminotransferase-like (Major domain)"/>
    <property type="match status" value="1"/>
</dbReference>
<feature type="domain" description="Aminotransferase class V" evidence="9">
    <location>
        <begin position="34"/>
        <end position="328"/>
    </location>
</feature>
<comment type="catalytic activity">
    <reaction evidence="7">
        <text>phosphonoacetaldehyde + H2O = acetaldehyde + phosphate + H(+)</text>
        <dbReference type="Rhea" id="RHEA:18905"/>
        <dbReference type="ChEBI" id="CHEBI:15343"/>
        <dbReference type="ChEBI" id="CHEBI:15377"/>
        <dbReference type="ChEBI" id="CHEBI:15378"/>
        <dbReference type="ChEBI" id="CHEBI:43474"/>
        <dbReference type="ChEBI" id="CHEBI:58383"/>
        <dbReference type="EC" id="3.11.1.1"/>
    </reaction>
</comment>
<comment type="catalytic activity">
    <reaction evidence="6 8">
        <text>(2-aminoethyl)phosphonate + pyruvate = phosphonoacetaldehyde + L-alanine</text>
        <dbReference type="Rhea" id="RHEA:17021"/>
        <dbReference type="ChEBI" id="CHEBI:15361"/>
        <dbReference type="ChEBI" id="CHEBI:57418"/>
        <dbReference type="ChEBI" id="CHEBI:57972"/>
        <dbReference type="ChEBI" id="CHEBI:58383"/>
        <dbReference type="EC" id="2.6.1.37"/>
    </reaction>
</comment>
<feature type="active site" description="Schiff-base intermediate with substrate" evidence="7">
    <location>
        <position position="421"/>
    </location>
</feature>
<proteinExistence type="inferred from homology"/>
<keyword evidence="7" id="KW-0378">Hydrolase</keyword>
<keyword evidence="7" id="KW-0704">Schiff base</keyword>
<feature type="binding site" evidence="7">
    <location>
        <position position="555"/>
    </location>
    <ligand>
        <name>Mg(2+)</name>
        <dbReference type="ChEBI" id="CHEBI:18420"/>
    </ligand>
</feature>
<evidence type="ECO:0000313" key="11">
    <source>
        <dbReference type="Proteomes" id="UP000284543"/>
    </source>
</evidence>
<dbReference type="SUPFAM" id="SSF56784">
    <property type="entry name" value="HAD-like"/>
    <property type="match status" value="1"/>
</dbReference>
<dbReference type="InterPro" id="IPR023198">
    <property type="entry name" value="PGP-like_dom2"/>
</dbReference>
<dbReference type="InterPro" id="IPR012703">
    <property type="entry name" value="NH2EtPonate_pyrv_transaminase"/>
</dbReference>
<dbReference type="HAMAP" id="MF_01375">
    <property type="entry name" value="PhnX"/>
    <property type="match status" value="1"/>
</dbReference>
<keyword evidence="5 8" id="KW-0670">Pyruvate</keyword>